<evidence type="ECO:0000256" key="2">
    <source>
        <dbReference type="ARBA" id="ARBA00022475"/>
    </source>
</evidence>
<feature type="transmembrane region" description="Helical" evidence="6">
    <location>
        <begin position="60"/>
        <end position="81"/>
    </location>
</feature>
<keyword evidence="4 6" id="KW-1133">Transmembrane helix</keyword>
<dbReference type="PANTHER" id="PTHR33931">
    <property type="entry name" value="HOLIN-LIKE PROTEIN CIDA-RELATED"/>
    <property type="match status" value="1"/>
</dbReference>
<evidence type="ECO:0000313" key="7">
    <source>
        <dbReference type="EMBL" id="MFH0267254.1"/>
    </source>
</evidence>
<keyword evidence="2" id="KW-1003">Cell membrane</keyword>
<evidence type="ECO:0000256" key="3">
    <source>
        <dbReference type="ARBA" id="ARBA00022692"/>
    </source>
</evidence>
<protein>
    <submittedName>
        <fullName evidence="7">CidA/LrgA family protein</fullName>
    </submittedName>
</protein>
<sequence length="143" mass="16426">MLKRHFFTLFQVVVFSCIWMLSDKLVQQFHLPIPANLTGMLLLLMLLFTKVINVNWLRSGATWLLSEMLLFFVPAVIAVVKYPDLVINDGMKILAVLFISTILVIAVTSLVVDRVYRFELKLARRKSNRLVNTHASTLVKVEH</sequence>
<dbReference type="Proteomes" id="UP001607151">
    <property type="component" value="Unassembled WGS sequence"/>
</dbReference>
<feature type="transmembrane region" description="Helical" evidence="6">
    <location>
        <begin position="93"/>
        <end position="116"/>
    </location>
</feature>
<evidence type="ECO:0000256" key="5">
    <source>
        <dbReference type="ARBA" id="ARBA00023136"/>
    </source>
</evidence>
<evidence type="ECO:0000256" key="1">
    <source>
        <dbReference type="ARBA" id="ARBA00004651"/>
    </source>
</evidence>
<proteinExistence type="predicted"/>
<dbReference type="PANTHER" id="PTHR33931:SF2">
    <property type="entry name" value="HOLIN-LIKE PROTEIN CIDA"/>
    <property type="match status" value="1"/>
</dbReference>
<comment type="caution">
    <text evidence="7">The sequence shown here is derived from an EMBL/GenBank/DDBJ whole genome shotgun (WGS) entry which is preliminary data.</text>
</comment>
<dbReference type="Pfam" id="PF03788">
    <property type="entry name" value="LrgA"/>
    <property type="match status" value="1"/>
</dbReference>
<evidence type="ECO:0000256" key="4">
    <source>
        <dbReference type="ARBA" id="ARBA00022989"/>
    </source>
</evidence>
<evidence type="ECO:0000256" key="6">
    <source>
        <dbReference type="SAM" id="Phobius"/>
    </source>
</evidence>
<dbReference type="RefSeq" id="WP_089138518.1">
    <property type="nucleotide sequence ID" value="NZ_AP018686.1"/>
</dbReference>
<keyword evidence="5 6" id="KW-0472">Membrane</keyword>
<dbReference type="EMBL" id="JBIHSN010000003">
    <property type="protein sequence ID" value="MFH0267254.1"/>
    <property type="molecule type" value="Genomic_DNA"/>
</dbReference>
<feature type="transmembrane region" description="Helical" evidence="6">
    <location>
        <begin position="5"/>
        <end position="22"/>
    </location>
</feature>
<keyword evidence="8" id="KW-1185">Reference proteome</keyword>
<keyword evidence="3 6" id="KW-0812">Transmembrane</keyword>
<gene>
    <name evidence="7" type="ORF">ACGRQ9_17550</name>
</gene>
<accession>A0ABW7J0F4</accession>
<name>A0ABW7J0F4_9VIBR</name>
<dbReference type="InterPro" id="IPR005538">
    <property type="entry name" value="LrgA/CidA"/>
</dbReference>
<evidence type="ECO:0000313" key="8">
    <source>
        <dbReference type="Proteomes" id="UP001607151"/>
    </source>
</evidence>
<comment type="subcellular location">
    <subcellularLocation>
        <location evidence="1">Cell membrane</location>
        <topology evidence="1">Multi-pass membrane protein</topology>
    </subcellularLocation>
</comment>
<organism evidence="7 8">
    <name type="scientific">Vibrio rumoiensis</name>
    <dbReference type="NCBI Taxonomy" id="76258"/>
    <lineage>
        <taxon>Bacteria</taxon>
        <taxon>Pseudomonadati</taxon>
        <taxon>Pseudomonadota</taxon>
        <taxon>Gammaproteobacteria</taxon>
        <taxon>Vibrionales</taxon>
        <taxon>Vibrionaceae</taxon>
        <taxon>Vibrio</taxon>
    </lineage>
</organism>
<dbReference type="PROSITE" id="PS51257">
    <property type="entry name" value="PROKAR_LIPOPROTEIN"/>
    <property type="match status" value="1"/>
</dbReference>
<reference evidence="7 8" key="1">
    <citation type="submission" date="2024-10" db="EMBL/GenBank/DDBJ databases">
        <authorList>
            <person name="Yibar A."/>
            <person name="Saticioglu I.B."/>
            <person name="Duman M."/>
            <person name="Ajmi N."/>
            <person name="Gurler F."/>
            <person name="Ay H."/>
            <person name="Onuk E."/>
            <person name="Guler S."/>
            <person name="Romalde J.L."/>
        </authorList>
    </citation>
    <scope>NUCLEOTIDE SEQUENCE [LARGE SCALE GENOMIC DNA]</scope>
    <source>
        <strain evidence="7 8">14-MA-B</strain>
    </source>
</reference>
<feature type="transmembrane region" description="Helical" evidence="6">
    <location>
        <begin position="28"/>
        <end position="48"/>
    </location>
</feature>